<dbReference type="Proteomes" id="UP000254707">
    <property type="component" value="Unassembled WGS sequence"/>
</dbReference>
<dbReference type="EMBL" id="UHED01000001">
    <property type="protein sequence ID" value="SUM82874.1"/>
    <property type="molecule type" value="Genomic_DNA"/>
</dbReference>
<dbReference type="SUPFAM" id="SSF51230">
    <property type="entry name" value="Single hybrid motif"/>
    <property type="match status" value="1"/>
</dbReference>
<dbReference type="InterPro" id="IPR000089">
    <property type="entry name" value="Biotin_lipoyl"/>
</dbReference>
<dbReference type="InterPro" id="IPR001882">
    <property type="entry name" value="Biotin_BS"/>
</dbReference>
<evidence type="ECO:0000313" key="4">
    <source>
        <dbReference type="EMBL" id="SUM82874.1"/>
    </source>
</evidence>
<protein>
    <submittedName>
        <fullName evidence="4">Biotin carboxyl carrier protein of acetyl-CoA carboxylase</fullName>
    </submittedName>
</protein>
<evidence type="ECO:0000256" key="1">
    <source>
        <dbReference type="ARBA" id="ARBA00023267"/>
    </source>
</evidence>
<dbReference type="Pfam" id="PF00364">
    <property type="entry name" value="Biotin_lipoyl"/>
    <property type="match status" value="1"/>
</dbReference>
<dbReference type="PANTHER" id="PTHR45266:SF3">
    <property type="entry name" value="OXALOACETATE DECARBOXYLASE ALPHA CHAIN"/>
    <property type="match status" value="1"/>
</dbReference>
<feature type="region of interest" description="Disordered" evidence="2">
    <location>
        <begin position="39"/>
        <end position="69"/>
    </location>
</feature>
<dbReference type="CDD" id="cd06850">
    <property type="entry name" value="biotinyl_domain"/>
    <property type="match status" value="1"/>
</dbReference>
<gene>
    <name evidence="4" type="primary">accB_1</name>
    <name evidence="4" type="ORF">NCTC7688_01440</name>
</gene>
<feature type="domain" description="Lipoyl-binding" evidence="3">
    <location>
        <begin position="79"/>
        <end position="148"/>
    </location>
</feature>
<dbReference type="AlphaFoldDB" id="A0A380HLB5"/>
<dbReference type="PROSITE" id="PS00188">
    <property type="entry name" value="BIOTIN"/>
    <property type="match status" value="1"/>
</dbReference>
<dbReference type="PANTHER" id="PTHR45266">
    <property type="entry name" value="OXALOACETATE DECARBOXYLASE ALPHA CHAIN"/>
    <property type="match status" value="1"/>
</dbReference>
<feature type="compositionally biased region" description="Basic and acidic residues" evidence="2">
    <location>
        <begin position="48"/>
        <end position="62"/>
    </location>
</feature>
<organism evidence="4 5">
    <name type="scientific">Staphylococcus saprophyticus</name>
    <dbReference type="NCBI Taxonomy" id="29385"/>
    <lineage>
        <taxon>Bacteria</taxon>
        <taxon>Bacillati</taxon>
        <taxon>Bacillota</taxon>
        <taxon>Bacilli</taxon>
        <taxon>Bacillales</taxon>
        <taxon>Staphylococcaceae</taxon>
        <taxon>Staphylococcus</taxon>
    </lineage>
</organism>
<evidence type="ECO:0000313" key="5">
    <source>
        <dbReference type="Proteomes" id="UP000254707"/>
    </source>
</evidence>
<dbReference type="InterPro" id="IPR011053">
    <property type="entry name" value="Single_hybrid_motif"/>
</dbReference>
<evidence type="ECO:0000256" key="2">
    <source>
        <dbReference type="SAM" id="MobiDB-lite"/>
    </source>
</evidence>
<keyword evidence="1" id="KW-0092">Biotin</keyword>
<evidence type="ECO:0000259" key="3">
    <source>
        <dbReference type="PROSITE" id="PS50968"/>
    </source>
</evidence>
<dbReference type="PROSITE" id="PS50968">
    <property type="entry name" value="BIOTINYL_LIPOYL"/>
    <property type="match status" value="1"/>
</dbReference>
<reference evidence="4 5" key="1">
    <citation type="submission" date="2018-06" db="EMBL/GenBank/DDBJ databases">
        <authorList>
            <consortium name="Pathogen Informatics"/>
            <person name="Doyle S."/>
        </authorList>
    </citation>
    <scope>NUCLEOTIDE SEQUENCE [LARGE SCALE GENOMIC DNA]</scope>
    <source>
        <strain evidence="4 5">NCTC7688</strain>
    </source>
</reference>
<dbReference type="Gene3D" id="2.40.50.100">
    <property type="match status" value="1"/>
</dbReference>
<name>A0A380HLB5_STASA</name>
<accession>A0A380HLB5</accession>
<proteinExistence type="predicted"/>
<sequence length="148" mass="17005">MNFEKIEQLIKLVKENDVKKFKYKDYENEIELDFTENDANHITSNQAEKNDSNKIDNAKNEENDSTNEHTYQQIKSQMVGTFFLQDEKELTNPIIQVGDEIKKGDTVGYIEAMKVLNEVTSDVSGVVEEILVEHGSSVEYNQLIVNVK</sequence>
<dbReference type="InterPro" id="IPR050709">
    <property type="entry name" value="Biotin_Carboxyl_Carrier/Decarb"/>
</dbReference>
<dbReference type="RefSeq" id="WP_041080579.1">
    <property type="nucleotide sequence ID" value="NZ_CP065797.1"/>
</dbReference>